<evidence type="ECO:0000256" key="10">
    <source>
        <dbReference type="SAM" id="SignalP"/>
    </source>
</evidence>
<dbReference type="GO" id="GO:0006294">
    <property type="term" value="P:nucleotide-excision repair, preincision complex assembly"/>
    <property type="evidence" value="ECO:0007669"/>
    <property type="project" value="TreeGrafter"/>
</dbReference>
<dbReference type="Proteomes" id="UP000290288">
    <property type="component" value="Unassembled WGS sequence"/>
</dbReference>
<evidence type="ECO:0000256" key="2">
    <source>
        <dbReference type="ARBA" id="ARBA00007470"/>
    </source>
</evidence>
<dbReference type="InterPro" id="IPR009400">
    <property type="entry name" value="TFIIH_TTDA/Tfb5"/>
</dbReference>
<dbReference type="GO" id="GO:0005675">
    <property type="term" value="C:transcription factor TFIIH holo complex"/>
    <property type="evidence" value="ECO:0007669"/>
    <property type="project" value="TreeGrafter"/>
</dbReference>
<comment type="similarity">
    <text evidence="2">Belongs to the TFB5 family.</text>
</comment>
<dbReference type="PANTHER" id="PTHR28580">
    <property type="entry name" value="GENERAL TRANSCRIPTION FACTOR IIH SUBUNIT 5"/>
    <property type="match status" value="1"/>
</dbReference>
<comment type="caution">
    <text evidence="11">The sequence shown here is derived from an EMBL/GenBank/DDBJ whole genome shotgun (WGS) entry which is preliminary data.</text>
</comment>
<name>A0A4Q2CXT8_9AGAR</name>
<evidence type="ECO:0000313" key="12">
    <source>
        <dbReference type="Proteomes" id="UP000290288"/>
    </source>
</evidence>
<keyword evidence="4" id="KW-0805">Transcription regulation</keyword>
<organism evidence="11 12">
    <name type="scientific">Candolleomyces aberdarensis</name>
    <dbReference type="NCBI Taxonomy" id="2316362"/>
    <lineage>
        <taxon>Eukaryota</taxon>
        <taxon>Fungi</taxon>
        <taxon>Dikarya</taxon>
        <taxon>Basidiomycota</taxon>
        <taxon>Agaricomycotina</taxon>
        <taxon>Agaricomycetes</taxon>
        <taxon>Agaricomycetidae</taxon>
        <taxon>Agaricales</taxon>
        <taxon>Agaricineae</taxon>
        <taxon>Psathyrellaceae</taxon>
        <taxon>Candolleomyces</taxon>
    </lineage>
</organism>
<keyword evidence="3" id="KW-0227">DNA damage</keyword>
<protein>
    <recommendedName>
        <fullName evidence="8">RNA polymerase II transcription factor B subunit 5</fullName>
    </recommendedName>
</protein>
<dbReference type="Pfam" id="PF06331">
    <property type="entry name" value="Tfb5"/>
    <property type="match status" value="1"/>
</dbReference>
<keyword evidence="10" id="KW-0732">Signal</keyword>
<feature type="region of interest" description="Disordered" evidence="9">
    <location>
        <begin position="47"/>
        <end position="180"/>
    </location>
</feature>
<feature type="compositionally biased region" description="Low complexity" evidence="9">
    <location>
        <begin position="57"/>
        <end position="73"/>
    </location>
</feature>
<evidence type="ECO:0000256" key="9">
    <source>
        <dbReference type="SAM" id="MobiDB-lite"/>
    </source>
</evidence>
<dbReference type="InterPro" id="IPR035935">
    <property type="entry name" value="TFB5-like_sf"/>
</dbReference>
<evidence type="ECO:0000256" key="6">
    <source>
        <dbReference type="ARBA" id="ARBA00023204"/>
    </source>
</evidence>
<evidence type="ECO:0000313" key="11">
    <source>
        <dbReference type="EMBL" id="RXW11620.1"/>
    </source>
</evidence>
<evidence type="ECO:0000256" key="4">
    <source>
        <dbReference type="ARBA" id="ARBA00023015"/>
    </source>
</evidence>
<evidence type="ECO:0000256" key="1">
    <source>
        <dbReference type="ARBA" id="ARBA00004123"/>
    </source>
</evidence>
<dbReference type="AlphaFoldDB" id="A0A4Q2CXT8"/>
<reference evidence="11 12" key="1">
    <citation type="submission" date="2019-01" db="EMBL/GenBank/DDBJ databases">
        <title>Draft genome sequence of Psathyrella aberdarensis IHI B618.</title>
        <authorList>
            <person name="Buettner E."/>
            <person name="Kellner H."/>
        </authorList>
    </citation>
    <scope>NUCLEOTIDE SEQUENCE [LARGE SCALE GENOMIC DNA]</scope>
    <source>
        <strain evidence="11 12">IHI B618</strain>
    </source>
</reference>
<keyword evidence="12" id="KW-1185">Reference proteome</keyword>
<sequence length="238" mass="25260">MHFPALLALVATSLATFVAAAPVPFPLDGVAVNRDFIDSGNQDLERRAATVQAPSHKPATPVKAAPKTPAMVPHARKRPTVNAPIRAPIKPSPSSGLVSVKAPVKPATGAAAKPRRPTNGRQSPTQRSSSPSVRPVKAPAGVGAKSPNGQVRQPLASPARSSKPNAPLTNQRPSPAGSTTMRAIKGVLLTCDPAAKRILLAMNETQNFIIEDLDDYHVVIKADDEYRVKKELEKNRRK</sequence>
<dbReference type="SUPFAM" id="SSF142897">
    <property type="entry name" value="TFB5-like"/>
    <property type="match status" value="1"/>
</dbReference>
<dbReference type="PANTHER" id="PTHR28580:SF1">
    <property type="entry name" value="GENERAL TRANSCRIPTION FACTOR IIH SUBUNIT 5"/>
    <property type="match status" value="1"/>
</dbReference>
<dbReference type="STRING" id="2316362.A0A4Q2CXT8"/>
<dbReference type="EMBL" id="SDEE01001742">
    <property type="protein sequence ID" value="RXW11620.1"/>
    <property type="molecule type" value="Genomic_DNA"/>
</dbReference>
<accession>A0A4Q2CXT8</accession>
<feature type="compositionally biased region" description="Polar residues" evidence="9">
    <location>
        <begin position="159"/>
        <end position="180"/>
    </location>
</feature>
<dbReference type="Gene3D" id="3.30.70.1220">
    <property type="entry name" value="TFB5-like"/>
    <property type="match status" value="1"/>
</dbReference>
<dbReference type="GO" id="GO:0000439">
    <property type="term" value="C:transcription factor TFIIH core complex"/>
    <property type="evidence" value="ECO:0007669"/>
    <property type="project" value="InterPro"/>
</dbReference>
<evidence type="ECO:0000256" key="5">
    <source>
        <dbReference type="ARBA" id="ARBA00023163"/>
    </source>
</evidence>
<feature type="signal peptide" evidence="10">
    <location>
        <begin position="1"/>
        <end position="20"/>
    </location>
</feature>
<proteinExistence type="inferred from homology"/>
<keyword evidence="7" id="KW-0539">Nucleus</keyword>
<gene>
    <name evidence="11" type="ORF">EST38_g14235</name>
</gene>
<keyword evidence="6" id="KW-0234">DNA repair</keyword>
<comment type="subcellular location">
    <subcellularLocation>
        <location evidence="1">Nucleus</location>
    </subcellularLocation>
</comment>
<feature type="chain" id="PRO_5020356351" description="RNA polymerase II transcription factor B subunit 5" evidence="10">
    <location>
        <begin position="21"/>
        <end position="238"/>
    </location>
</feature>
<dbReference type="SMART" id="SM01395">
    <property type="entry name" value="Tbf5"/>
    <property type="match status" value="1"/>
</dbReference>
<keyword evidence="5" id="KW-0804">Transcription</keyword>
<evidence type="ECO:0000256" key="3">
    <source>
        <dbReference type="ARBA" id="ARBA00022763"/>
    </source>
</evidence>
<dbReference type="OrthoDB" id="354at2759"/>
<feature type="compositionally biased region" description="Low complexity" evidence="9">
    <location>
        <begin position="121"/>
        <end position="136"/>
    </location>
</feature>
<evidence type="ECO:0000256" key="8">
    <source>
        <dbReference type="ARBA" id="ARBA00033339"/>
    </source>
</evidence>
<evidence type="ECO:0000256" key="7">
    <source>
        <dbReference type="ARBA" id="ARBA00023242"/>
    </source>
</evidence>
<dbReference type="GO" id="GO:0006367">
    <property type="term" value="P:transcription initiation at RNA polymerase II promoter"/>
    <property type="evidence" value="ECO:0007669"/>
    <property type="project" value="InterPro"/>
</dbReference>